<dbReference type="STRING" id="940295.EYM_04930"/>
<proteinExistence type="predicted"/>
<evidence type="ECO:0000313" key="2">
    <source>
        <dbReference type="Proteomes" id="UP000060778"/>
    </source>
</evidence>
<protein>
    <submittedName>
        <fullName evidence="1">Uncharacterized protein</fullName>
    </submittedName>
</protein>
<accession>A0A0U3F4Q1</accession>
<dbReference type="KEGG" id="iis:EYM_04930"/>
<name>A0A0U3F4Q1_9CREN</name>
<dbReference type="AlphaFoldDB" id="A0A0U3F4Q1"/>
<organism evidence="1 2">
    <name type="scientific">Ignicoccus islandicus DSM 13165</name>
    <dbReference type="NCBI Taxonomy" id="940295"/>
    <lineage>
        <taxon>Archaea</taxon>
        <taxon>Thermoproteota</taxon>
        <taxon>Thermoprotei</taxon>
        <taxon>Desulfurococcales</taxon>
        <taxon>Desulfurococcaceae</taxon>
        <taxon>Ignicoccus</taxon>
    </lineage>
</organism>
<gene>
    <name evidence="1" type="ORF">EYM_04930</name>
</gene>
<evidence type="ECO:0000313" key="1">
    <source>
        <dbReference type="EMBL" id="ALU12533.1"/>
    </source>
</evidence>
<dbReference type="EMBL" id="CP006867">
    <property type="protein sequence ID" value="ALU12533.1"/>
    <property type="molecule type" value="Genomic_DNA"/>
</dbReference>
<reference evidence="1 2" key="1">
    <citation type="submission" date="2013-11" db="EMBL/GenBank/DDBJ databases">
        <title>Comparative genomics of Ignicoccus.</title>
        <authorList>
            <person name="Podar M."/>
        </authorList>
    </citation>
    <scope>NUCLEOTIDE SEQUENCE [LARGE SCALE GENOMIC DNA]</scope>
    <source>
        <strain evidence="1 2">DSM 13165</strain>
    </source>
</reference>
<keyword evidence="2" id="KW-1185">Reference proteome</keyword>
<dbReference type="Proteomes" id="UP000060778">
    <property type="component" value="Chromosome"/>
</dbReference>
<sequence length="186" mass="21880">MVPEDGCLDLVVAIDYTKSDPKVLKRKSKGKSVLRTVYGMVAVYSNDLKKLENLGHSREKAKKERLTALKKLPRTLEEMKKRGVQFYVVDYDTDLDRLVNRCKNLLERSKVLLVDDHAYEFIEERFQQVTCIERIHREGGIRDPNYRRLLSIADHVANFVRRLDELYSGNRRAVELKKVLRRCEER</sequence>